<reference evidence="1 2" key="1">
    <citation type="journal article" date="2013" name="Mar. Genomics">
        <title>Expression of sulfatases in Rhodopirellula baltica and the diversity of sulfatases in the genus Rhodopirellula.</title>
        <authorList>
            <person name="Wegner C.E."/>
            <person name="Richter-Heitmann T."/>
            <person name="Klindworth A."/>
            <person name="Klockow C."/>
            <person name="Richter M."/>
            <person name="Achstetter T."/>
            <person name="Glockner F.O."/>
            <person name="Harder J."/>
        </authorList>
    </citation>
    <scope>NUCLEOTIDE SEQUENCE [LARGE SCALE GENOMIC DNA]</scope>
    <source>
        <strain evidence="1 2">SM41</strain>
    </source>
</reference>
<organism evidence="1 2">
    <name type="scientific">Rhodopirellula sallentina SM41</name>
    <dbReference type="NCBI Taxonomy" id="1263870"/>
    <lineage>
        <taxon>Bacteria</taxon>
        <taxon>Pseudomonadati</taxon>
        <taxon>Planctomycetota</taxon>
        <taxon>Planctomycetia</taxon>
        <taxon>Pirellulales</taxon>
        <taxon>Pirellulaceae</taxon>
        <taxon>Rhodopirellula</taxon>
    </lineage>
</organism>
<dbReference type="AlphaFoldDB" id="M5TWZ1"/>
<name>M5TWZ1_9BACT</name>
<evidence type="ECO:0000313" key="1">
    <source>
        <dbReference type="EMBL" id="EMI53712.1"/>
    </source>
</evidence>
<dbReference type="Proteomes" id="UP000011885">
    <property type="component" value="Unassembled WGS sequence"/>
</dbReference>
<dbReference type="EMBL" id="ANOH01000334">
    <property type="protein sequence ID" value="EMI53712.1"/>
    <property type="molecule type" value="Genomic_DNA"/>
</dbReference>
<gene>
    <name evidence="1" type="ORF">RSSM_04853</name>
</gene>
<dbReference type="PATRIC" id="fig|1263870.3.peg.5135"/>
<keyword evidence="2" id="KW-1185">Reference proteome</keyword>
<accession>M5TWZ1</accession>
<proteinExistence type="predicted"/>
<evidence type="ECO:0000313" key="2">
    <source>
        <dbReference type="Proteomes" id="UP000011885"/>
    </source>
</evidence>
<protein>
    <submittedName>
        <fullName evidence="1">Uncharacterized protein</fullName>
    </submittedName>
</protein>
<comment type="caution">
    <text evidence="1">The sequence shown here is derived from an EMBL/GenBank/DDBJ whole genome shotgun (WGS) entry which is preliminary data.</text>
</comment>
<sequence length="57" mass="6605">MLSENFGNLICRRAMARMSRATTVNTIRLMRFWIGPKNLAENFRESISGRALVRLFS</sequence>